<evidence type="ECO:0000313" key="2">
    <source>
        <dbReference type="EMBL" id="SHK79206.1"/>
    </source>
</evidence>
<name>A0A1H0M9T5_9RHOB</name>
<dbReference type="Gene3D" id="1.10.12.10">
    <property type="entry name" value="Lyase 2-enoyl-coa Hydratase, Chain A, domain 2"/>
    <property type="match status" value="1"/>
</dbReference>
<dbReference type="Proteomes" id="UP000324252">
    <property type="component" value="Unassembled WGS sequence"/>
</dbReference>
<dbReference type="OrthoDB" id="9781757at2"/>
<dbReference type="InterPro" id="IPR014748">
    <property type="entry name" value="Enoyl-CoA_hydra_C"/>
</dbReference>
<dbReference type="InterPro" id="IPR029045">
    <property type="entry name" value="ClpP/crotonase-like_dom_sf"/>
</dbReference>
<reference evidence="2 3" key="1">
    <citation type="submission" date="2016-11" db="EMBL/GenBank/DDBJ databases">
        <authorList>
            <person name="Varghese N."/>
            <person name="Submissions S."/>
        </authorList>
    </citation>
    <scope>NUCLEOTIDE SEQUENCE [LARGE SCALE GENOMIC DNA]</scope>
    <source>
        <strain evidence="2 3">DSM 29620</strain>
    </source>
</reference>
<sequence length="265" mass="27238">MSDNQVLLEIADGIARITLNRPDKGNALGQAMADALLAIAGQVADDPAVRVVVLTGAGRMFCVGGDITEFLSGGDDPTVGMTRLAGTLHKALNRFAAMPKPLVTLVNGPAAGAGMSMAIAGDIALAAPGAYFTCAYGKIGLTPDGGMTWTLPRLVGMRRAQDLLVTSRRVPAPEAAEIGLITRTVAEGALEDEGMALARDLANGAVAAMGQARGLLHEAFLSTFADQMDREVQNIVDAAGRPEGREGIAAFLAGRAPDFRGTPSG</sequence>
<protein>
    <submittedName>
        <fullName evidence="2">2-(1,2-epoxy-1,2-dihydrophenyl)acetyl-CoA isomerase</fullName>
    </submittedName>
</protein>
<dbReference type="RefSeq" id="WP_149789398.1">
    <property type="nucleotide sequence ID" value="NZ_FNIO01000009.1"/>
</dbReference>
<dbReference type="AlphaFoldDB" id="A0A1H0M9T5"/>
<keyword evidence="3" id="KW-1185">Reference proteome</keyword>
<dbReference type="Gene3D" id="3.90.226.10">
    <property type="entry name" value="2-enoyl-CoA Hydratase, Chain A, domain 1"/>
    <property type="match status" value="1"/>
</dbReference>
<dbReference type="Pfam" id="PF00378">
    <property type="entry name" value="ECH_1"/>
    <property type="match status" value="1"/>
</dbReference>
<organism evidence="2 3">
    <name type="scientific">Lutimaribacter pacificus</name>
    <dbReference type="NCBI Taxonomy" id="391948"/>
    <lineage>
        <taxon>Bacteria</taxon>
        <taxon>Pseudomonadati</taxon>
        <taxon>Pseudomonadota</taxon>
        <taxon>Alphaproteobacteria</taxon>
        <taxon>Rhodobacterales</taxon>
        <taxon>Roseobacteraceae</taxon>
        <taxon>Lutimaribacter</taxon>
    </lineage>
</organism>
<dbReference type="PANTHER" id="PTHR43459:SF1">
    <property type="entry name" value="EG:BACN32G11.4 PROTEIN"/>
    <property type="match status" value="1"/>
</dbReference>
<dbReference type="PANTHER" id="PTHR43459">
    <property type="entry name" value="ENOYL-COA HYDRATASE"/>
    <property type="match status" value="1"/>
</dbReference>
<evidence type="ECO:0000313" key="3">
    <source>
        <dbReference type="Proteomes" id="UP000324252"/>
    </source>
</evidence>
<dbReference type="GO" id="GO:0016853">
    <property type="term" value="F:isomerase activity"/>
    <property type="evidence" value="ECO:0007669"/>
    <property type="project" value="UniProtKB-KW"/>
</dbReference>
<dbReference type="EMBL" id="FQZZ01000009">
    <property type="protein sequence ID" value="SHK79206.1"/>
    <property type="molecule type" value="Genomic_DNA"/>
</dbReference>
<evidence type="ECO:0000256" key="1">
    <source>
        <dbReference type="ARBA" id="ARBA00005254"/>
    </source>
</evidence>
<proteinExistence type="inferred from homology"/>
<keyword evidence="2" id="KW-0413">Isomerase</keyword>
<gene>
    <name evidence="2" type="ORF">SAMN05444142_10999</name>
</gene>
<accession>A0A1H0M9T5</accession>
<dbReference type="CDD" id="cd06558">
    <property type="entry name" value="crotonase-like"/>
    <property type="match status" value="1"/>
</dbReference>
<dbReference type="SUPFAM" id="SSF52096">
    <property type="entry name" value="ClpP/crotonase"/>
    <property type="match status" value="1"/>
</dbReference>
<comment type="similarity">
    <text evidence="1">Belongs to the enoyl-CoA hydratase/isomerase family.</text>
</comment>
<dbReference type="InterPro" id="IPR001753">
    <property type="entry name" value="Enoyl-CoA_hydra/iso"/>
</dbReference>